<organism evidence="9 10">
    <name type="scientific">Canna indica</name>
    <name type="common">Indian-shot</name>
    <dbReference type="NCBI Taxonomy" id="4628"/>
    <lineage>
        <taxon>Eukaryota</taxon>
        <taxon>Viridiplantae</taxon>
        <taxon>Streptophyta</taxon>
        <taxon>Embryophyta</taxon>
        <taxon>Tracheophyta</taxon>
        <taxon>Spermatophyta</taxon>
        <taxon>Magnoliopsida</taxon>
        <taxon>Liliopsida</taxon>
        <taxon>Zingiberales</taxon>
        <taxon>Cannaceae</taxon>
        <taxon>Canna</taxon>
    </lineage>
</organism>
<keyword evidence="4" id="KW-0547">Nucleotide-binding</keyword>
<dbReference type="AlphaFoldDB" id="A0AAQ3KRU5"/>
<dbReference type="PROSITE" id="PS00455">
    <property type="entry name" value="AMP_BINDING"/>
    <property type="match status" value="1"/>
</dbReference>
<evidence type="ECO:0000259" key="8">
    <source>
        <dbReference type="Pfam" id="PF13193"/>
    </source>
</evidence>
<dbReference type="SUPFAM" id="SSF56801">
    <property type="entry name" value="Acetyl-CoA synthetase-like"/>
    <property type="match status" value="1"/>
</dbReference>
<dbReference type="InterPro" id="IPR042099">
    <property type="entry name" value="ANL_N_sf"/>
</dbReference>
<proteinExistence type="inferred from homology"/>
<evidence type="ECO:0000256" key="2">
    <source>
        <dbReference type="ARBA" id="ARBA00012959"/>
    </source>
</evidence>
<dbReference type="Pfam" id="PF00501">
    <property type="entry name" value="AMP-binding"/>
    <property type="match status" value="1"/>
</dbReference>
<dbReference type="PANTHER" id="PTHR24096:SF337">
    <property type="entry name" value="4-COUMARATE--COA LIGASE"/>
    <property type="match status" value="1"/>
</dbReference>
<protein>
    <recommendedName>
        <fullName evidence="2">4-coumarate--CoA ligase</fullName>
        <ecNumber evidence="2">6.2.1.12</ecNumber>
    </recommendedName>
</protein>
<feature type="domain" description="AMP-dependent synthetase/ligase" evidence="7">
    <location>
        <begin position="65"/>
        <end position="419"/>
    </location>
</feature>
<evidence type="ECO:0000256" key="1">
    <source>
        <dbReference type="ARBA" id="ARBA00006432"/>
    </source>
</evidence>
<dbReference type="InterPro" id="IPR000873">
    <property type="entry name" value="AMP-dep_synth/lig_dom"/>
</dbReference>
<gene>
    <name evidence="9" type="ORF">Cni_G22063</name>
</gene>
<dbReference type="Gene3D" id="3.40.50.12780">
    <property type="entry name" value="N-terminal domain of ligase-like"/>
    <property type="match status" value="1"/>
</dbReference>
<evidence type="ECO:0000256" key="4">
    <source>
        <dbReference type="ARBA" id="ARBA00022840"/>
    </source>
</evidence>
<dbReference type="GO" id="GO:0005524">
    <property type="term" value="F:ATP binding"/>
    <property type="evidence" value="ECO:0007669"/>
    <property type="project" value="UniProtKB-KW"/>
</dbReference>
<name>A0AAQ3KRU5_9LILI</name>
<dbReference type="PANTHER" id="PTHR24096">
    <property type="entry name" value="LONG-CHAIN-FATTY-ACID--COA LIGASE"/>
    <property type="match status" value="1"/>
</dbReference>
<evidence type="ECO:0000313" key="10">
    <source>
        <dbReference type="Proteomes" id="UP001327560"/>
    </source>
</evidence>
<dbReference type="GO" id="GO:0009698">
    <property type="term" value="P:phenylpropanoid metabolic process"/>
    <property type="evidence" value="ECO:0007669"/>
    <property type="project" value="UniProtKB-ARBA"/>
</dbReference>
<keyword evidence="4" id="KW-0067">ATP-binding</keyword>
<dbReference type="EC" id="6.2.1.12" evidence="2"/>
<comment type="similarity">
    <text evidence="1">Belongs to the ATP-dependent AMP-binding enzyme family.</text>
</comment>
<dbReference type="InterPro" id="IPR025110">
    <property type="entry name" value="AMP-bd_C"/>
</dbReference>
<feature type="region of interest" description="Disordered" evidence="6">
    <location>
        <begin position="173"/>
        <end position="193"/>
    </location>
</feature>
<dbReference type="InterPro" id="IPR045851">
    <property type="entry name" value="AMP-bd_C_sf"/>
</dbReference>
<evidence type="ECO:0000256" key="3">
    <source>
        <dbReference type="ARBA" id="ARBA00022598"/>
    </source>
</evidence>
<dbReference type="FunFam" id="3.30.300.30:FF:000007">
    <property type="entry name" value="4-coumarate--CoA ligase 2"/>
    <property type="match status" value="1"/>
</dbReference>
<keyword evidence="3" id="KW-0436">Ligase</keyword>
<evidence type="ECO:0000259" key="7">
    <source>
        <dbReference type="Pfam" id="PF00501"/>
    </source>
</evidence>
<evidence type="ECO:0000256" key="6">
    <source>
        <dbReference type="SAM" id="MobiDB-lite"/>
    </source>
</evidence>
<accession>A0AAQ3KRU5</accession>
<keyword evidence="10" id="KW-1185">Reference proteome</keyword>
<dbReference type="Pfam" id="PF13193">
    <property type="entry name" value="AMP-binding_C"/>
    <property type="match status" value="1"/>
</dbReference>
<dbReference type="Proteomes" id="UP001327560">
    <property type="component" value="Chromosome 7"/>
</dbReference>
<evidence type="ECO:0000256" key="5">
    <source>
        <dbReference type="ARBA" id="ARBA00034252"/>
    </source>
</evidence>
<reference evidence="9 10" key="1">
    <citation type="submission" date="2023-10" db="EMBL/GenBank/DDBJ databases">
        <title>Chromosome-scale genome assembly provides insights into flower coloration mechanisms of Canna indica.</title>
        <authorList>
            <person name="Li C."/>
        </authorList>
    </citation>
    <scope>NUCLEOTIDE SEQUENCE [LARGE SCALE GENOMIC DNA]</scope>
    <source>
        <tissue evidence="9">Flower</tissue>
    </source>
</reference>
<feature type="domain" description="AMP-binding enzyme C-terminal" evidence="8">
    <location>
        <begin position="494"/>
        <end position="569"/>
    </location>
</feature>
<comment type="catalytic activity">
    <reaction evidence="5">
        <text>(E)-4-coumarate + ATP + CoA = (E)-4-coumaroyl-CoA + AMP + diphosphate</text>
        <dbReference type="Rhea" id="RHEA:19641"/>
        <dbReference type="ChEBI" id="CHEBI:12876"/>
        <dbReference type="ChEBI" id="CHEBI:30616"/>
        <dbReference type="ChEBI" id="CHEBI:33019"/>
        <dbReference type="ChEBI" id="CHEBI:57287"/>
        <dbReference type="ChEBI" id="CHEBI:85008"/>
        <dbReference type="ChEBI" id="CHEBI:456215"/>
        <dbReference type="EC" id="6.2.1.12"/>
    </reaction>
    <physiologicalReaction direction="left-to-right" evidence="5">
        <dbReference type="Rhea" id="RHEA:19642"/>
    </physiologicalReaction>
</comment>
<dbReference type="InterPro" id="IPR020845">
    <property type="entry name" value="AMP-binding_CS"/>
</dbReference>
<dbReference type="GO" id="GO:0016207">
    <property type="term" value="F:4-coumarate-CoA ligase activity"/>
    <property type="evidence" value="ECO:0007669"/>
    <property type="project" value="UniProtKB-EC"/>
</dbReference>
<dbReference type="EMBL" id="CP136896">
    <property type="protein sequence ID" value="WOL13294.1"/>
    <property type="molecule type" value="Genomic_DNA"/>
</dbReference>
<evidence type="ECO:0000313" key="9">
    <source>
        <dbReference type="EMBL" id="WOL13294.1"/>
    </source>
</evidence>
<dbReference type="Gene3D" id="3.30.300.30">
    <property type="match status" value="1"/>
</dbReference>
<dbReference type="GO" id="GO:0106290">
    <property type="term" value="F:trans-cinnamate-CoA ligase activity"/>
    <property type="evidence" value="ECO:0007669"/>
    <property type="project" value="UniProtKB-ARBA"/>
</dbReference>
<sequence length="587" mass="62877">MATATLVEHYSKDQVEDDDHWSCFCPKSGIFRSPHRLASRHHPPSDPDLDAASFILSLLPSAHSPRPAFLDSVTGRCVTFSDLHRSVLSLASTLRLALDLRPGDVVLLLSPNSVIYPAIVLAVLASGAVLSPASPLCTPSEIARQARDSGAVLAIATPEEAHKLVSAGVPTLLTHRSPEDRDGPPSVEEMMECSDPLAAPPPARGKSDVAAVLYSSGTTGAPKGVVLTHGNLIAMVSLLRWSAEVSGAEDDVYLAFIPMYHVYGLAFFALGLPSLGATTVVMSRFDLEAAMEAVARHGVTNIPAVPPVVVAMAKSSKRWDLSGLRRVGTGAAALGAEAARRFRRRYPWAELREGYGLTESGGAATFAVVASRRAEGRGVGQLLPGFEARVVAPATGKEEGPGGVGELWLRGPTVMREYLGDEAATAAELVGGEWLRTGDLVYFDEEGFLFIVDRIKEHIKHNGYQVWRANLMGSIVRETAVADLRNQLQVTPSELEALLLTHPHILDAAVVPLEDEEAGQVPMAYLVRSTESQLTSEEVIQFVASQVAPHKKIRRVAFISSIPRSPAGKILRKELIANANQAVLPKL</sequence>